<dbReference type="GO" id="GO:0015031">
    <property type="term" value="P:protein transport"/>
    <property type="evidence" value="ECO:0007669"/>
    <property type="project" value="UniProtKB-KW"/>
</dbReference>
<dbReference type="GO" id="GO:0005793">
    <property type="term" value="C:endoplasmic reticulum-Golgi intermediate compartment"/>
    <property type="evidence" value="ECO:0007669"/>
    <property type="project" value="UniProtKB-UniRule"/>
</dbReference>
<evidence type="ECO:0000313" key="12">
    <source>
        <dbReference type="Proteomes" id="UP001337655"/>
    </source>
</evidence>
<keyword evidence="12" id="KW-1185">Reference proteome</keyword>
<reference evidence="11 12" key="1">
    <citation type="submission" date="2023-08" db="EMBL/GenBank/DDBJ databases">
        <title>Black Yeasts Isolated from many extreme environments.</title>
        <authorList>
            <person name="Coleine C."/>
            <person name="Stajich J.E."/>
            <person name="Selbmann L."/>
        </authorList>
    </citation>
    <scope>NUCLEOTIDE SEQUENCE [LARGE SCALE GENOMIC DNA]</scope>
    <source>
        <strain evidence="11 12">CCFEE 5935</strain>
    </source>
</reference>
<dbReference type="RefSeq" id="XP_064663980.1">
    <property type="nucleotide sequence ID" value="XM_064797746.1"/>
</dbReference>
<protein>
    <recommendedName>
        <fullName evidence="9">Protein YIF1</fullName>
    </recommendedName>
</protein>
<evidence type="ECO:0000256" key="9">
    <source>
        <dbReference type="RuleBase" id="RU368073"/>
    </source>
</evidence>
<name>A0AAV9PQZ0_9PEZI</name>
<feature type="region of interest" description="Disordered" evidence="10">
    <location>
        <begin position="145"/>
        <end position="178"/>
    </location>
</feature>
<sequence length="178" mass="19391">MQRPTYAVPPANSPPLHHPVPQHVSTVPQLRSPPLPVSQNGQQQQGGYGYGQPPPQPGQGGAQGSSYMHPAFGGFINDPTAQMGFAMGKSAVAAGQEYVEQNMNRFVNVSKLKHYFNVSNGYVMQKLLIVLFPWRHRPWSRQQARMGSNGQAAEFLPPREDVNSPGITPSLPFSLSSS</sequence>
<dbReference type="GO" id="GO:0006888">
    <property type="term" value="P:endoplasmic reticulum to Golgi vesicle-mediated transport"/>
    <property type="evidence" value="ECO:0007669"/>
    <property type="project" value="UniProtKB-UniRule"/>
</dbReference>
<dbReference type="GO" id="GO:0005789">
    <property type="term" value="C:endoplasmic reticulum membrane"/>
    <property type="evidence" value="ECO:0007669"/>
    <property type="project" value="UniProtKB-SubCell"/>
</dbReference>
<comment type="caution">
    <text evidence="11">The sequence shown here is derived from an EMBL/GenBank/DDBJ whole genome shotgun (WGS) entry which is preliminary data.</text>
</comment>
<dbReference type="GO" id="GO:0000139">
    <property type="term" value="C:Golgi membrane"/>
    <property type="evidence" value="ECO:0007669"/>
    <property type="project" value="UniProtKB-SubCell"/>
</dbReference>
<evidence type="ECO:0000256" key="3">
    <source>
        <dbReference type="ARBA" id="ARBA00022692"/>
    </source>
</evidence>
<evidence type="ECO:0000256" key="1">
    <source>
        <dbReference type="ARBA" id="ARBA00009727"/>
    </source>
</evidence>
<evidence type="ECO:0000256" key="7">
    <source>
        <dbReference type="ARBA" id="ARBA00023034"/>
    </source>
</evidence>
<proteinExistence type="inferred from homology"/>
<dbReference type="GeneID" id="89921831"/>
<gene>
    <name evidence="11" type="primary">hrf1_2</name>
    <name evidence="11" type="ORF">LTR77_000481</name>
</gene>
<feature type="compositionally biased region" description="Polar residues" evidence="10">
    <location>
        <begin position="165"/>
        <end position="178"/>
    </location>
</feature>
<keyword evidence="8" id="KW-0472">Membrane</keyword>
<organism evidence="11 12">
    <name type="scientific">Saxophila tyrrhenica</name>
    <dbReference type="NCBI Taxonomy" id="1690608"/>
    <lineage>
        <taxon>Eukaryota</taxon>
        <taxon>Fungi</taxon>
        <taxon>Dikarya</taxon>
        <taxon>Ascomycota</taxon>
        <taxon>Pezizomycotina</taxon>
        <taxon>Dothideomycetes</taxon>
        <taxon>Dothideomycetidae</taxon>
        <taxon>Mycosphaerellales</taxon>
        <taxon>Extremaceae</taxon>
        <taxon>Saxophila</taxon>
    </lineage>
</organism>
<keyword evidence="7 9" id="KW-0333">Golgi apparatus</keyword>
<dbReference type="GO" id="GO:0030134">
    <property type="term" value="C:COPII-coated ER to Golgi transport vesicle"/>
    <property type="evidence" value="ECO:0007669"/>
    <property type="project" value="TreeGrafter"/>
</dbReference>
<comment type="subcellular location">
    <subcellularLocation>
        <location evidence="9">Endoplasmic reticulum membrane</location>
        <topology evidence="9">Multi-pass membrane protein</topology>
    </subcellularLocation>
    <subcellularLocation>
        <location evidence="9">Golgi apparatus membrane</location>
        <topology evidence="9">Multi-pass membrane protein</topology>
    </subcellularLocation>
</comment>
<evidence type="ECO:0000256" key="2">
    <source>
        <dbReference type="ARBA" id="ARBA00022448"/>
    </source>
</evidence>
<comment type="function">
    <text evidence="9">Has a role in transport between endoplasmic reticulum and Golgi.</text>
</comment>
<keyword evidence="5 9" id="KW-0653">Protein transport</keyword>
<keyword evidence="2 9" id="KW-0813">Transport</keyword>
<evidence type="ECO:0000256" key="4">
    <source>
        <dbReference type="ARBA" id="ARBA00022824"/>
    </source>
</evidence>
<dbReference type="EMBL" id="JAVRRT010000001">
    <property type="protein sequence ID" value="KAK5175342.1"/>
    <property type="molecule type" value="Genomic_DNA"/>
</dbReference>
<dbReference type="Pfam" id="PF03878">
    <property type="entry name" value="YIF1"/>
    <property type="match status" value="1"/>
</dbReference>
<evidence type="ECO:0000256" key="10">
    <source>
        <dbReference type="SAM" id="MobiDB-lite"/>
    </source>
</evidence>
<comment type="similarity">
    <text evidence="1 9">Belongs to the YIF1 family.</text>
</comment>
<dbReference type="PANTHER" id="PTHR14083:SF0">
    <property type="entry name" value="YIP1D-INTERACTING FACTOR 1, ISOFORM C"/>
    <property type="match status" value="1"/>
</dbReference>
<keyword evidence="6" id="KW-1133">Transmembrane helix</keyword>
<evidence type="ECO:0000256" key="8">
    <source>
        <dbReference type="ARBA" id="ARBA00023136"/>
    </source>
</evidence>
<evidence type="ECO:0000256" key="5">
    <source>
        <dbReference type="ARBA" id="ARBA00022927"/>
    </source>
</evidence>
<dbReference type="Proteomes" id="UP001337655">
    <property type="component" value="Unassembled WGS sequence"/>
</dbReference>
<keyword evidence="4 9" id="KW-0256">Endoplasmic reticulum</keyword>
<evidence type="ECO:0000313" key="11">
    <source>
        <dbReference type="EMBL" id="KAK5175342.1"/>
    </source>
</evidence>
<keyword evidence="3" id="KW-0812">Transmembrane</keyword>
<dbReference type="PANTHER" id="PTHR14083">
    <property type="entry name" value="YIP1 INTERACTING FACTOR HOMOLOG YIF1 PROTEIN"/>
    <property type="match status" value="1"/>
</dbReference>
<evidence type="ECO:0000256" key="6">
    <source>
        <dbReference type="ARBA" id="ARBA00022989"/>
    </source>
</evidence>
<dbReference type="InterPro" id="IPR005578">
    <property type="entry name" value="Yif1_fam"/>
</dbReference>
<dbReference type="AlphaFoldDB" id="A0AAV9PQZ0"/>
<accession>A0AAV9PQZ0</accession>
<feature type="region of interest" description="Disordered" evidence="10">
    <location>
        <begin position="1"/>
        <end position="67"/>
    </location>
</feature>